<protein>
    <submittedName>
        <fullName evidence="3">Uncharacterized protein</fullName>
    </submittedName>
</protein>
<sequence>MDISVLRLDEDATAVELPEGAKAGRRAGRQGAPIAADVYADARGLPTPSAAPAGLTDIQPSTRGGWGDAAGTSPSADGPAGVAANAPTSPLPVATVTTPMAGVQLNPDSGPRLVGVSRRKQEQLAQETDQSTSPAGRNSRKHDDEEELDPIMDIPDLDSYETEDITRQVAAAPHARSSQVQNIQELDSTANVRLPAASDSDDFDLSLLTACLCPSALVEEEMVPWDPDLLLTQLASELHKETEQAMKAANAGSGSLTAGALST</sequence>
<dbReference type="Proteomes" id="UP001489004">
    <property type="component" value="Unassembled WGS sequence"/>
</dbReference>
<feature type="region of interest" description="Disordered" evidence="2">
    <location>
        <begin position="1"/>
        <end position="31"/>
    </location>
</feature>
<dbReference type="GO" id="GO:0035721">
    <property type="term" value="P:intraciliary retrograde transport"/>
    <property type="evidence" value="ECO:0007669"/>
    <property type="project" value="TreeGrafter"/>
</dbReference>
<dbReference type="GO" id="GO:0005929">
    <property type="term" value="C:cilium"/>
    <property type="evidence" value="ECO:0007669"/>
    <property type="project" value="TreeGrafter"/>
</dbReference>
<dbReference type="PANTHER" id="PTHR33724:SF1">
    <property type="entry name" value="INTRAFLAGELLAR TRANSPORT PROTEIN 43 HOMOLOG"/>
    <property type="match status" value="1"/>
</dbReference>
<evidence type="ECO:0000313" key="4">
    <source>
        <dbReference type="Proteomes" id="UP001489004"/>
    </source>
</evidence>
<dbReference type="PANTHER" id="PTHR33724">
    <property type="entry name" value="INTRAFLAGELLAR TRANSPORT PROTEIN 43 HOMOLOG"/>
    <property type="match status" value="1"/>
</dbReference>
<keyword evidence="4" id="KW-1185">Reference proteome</keyword>
<reference evidence="3 4" key="1">
    <citation type="journal article" date="2024" name="Nat. Commun.">
        <title>Phylogenomics reveals the evolutionary origins of lichenization in chlorophyte algae.</title>
        <authorList>
            <person name="Puginier C."/>
            <person name="Libourel C."/>
            <person name="Otte J."/>
            <person name="Skaloud P."/>
            <person name="Haon M."/>
            <person name="Grisel S."/>
            <person name="Petersen M."/>
            <person name="Berrin J.G."/>
            <person name="Delaux P.M."/>
            <person name="Dal Grande F."/>
            <person name="Keller J."/>
        </authorList>
    </citation>
    <scope>NUCLEOTIDE SEQUENCE [LARGE SCALE GENOMIC DNA]</scope>
    <source>
        <strain evidence="3 4">SAG 2043</strain>
    </source>
</reference>
<evidence type="ECO:0000256" key="1">
    <source>
        <dbReference type="ARBA" id="ARBA00022794"/>
    </source>
</evidence>
<name>A0AAW1Q4M5_9CHLO</name>
<comment type="caution">
    <text evidence="3">The sequence shown here is derived from an EMBL/GenBank/DDBJ whole genome shotgun (WGS) entry which is preliminary data.</text>
</comment>
<dbReference type="GO" id="GO:0030991">
    <property type="term" value="C:intraciliary transport particle A"/>
    <property type="evidence" value="ECO:0007669"/>
    <property type="project" value="InterPro"/>
</dbReference>
<dbReference type="InterPro" id="IPR029302">
    <property type="entry name" value="IFT43"/>
</dbReference>
<dbReference type="EMBL" id="JALJOR010000006">
    <property type="protein sequence ID" value="KAK9815797.1"/>
    <property type="molecule type" value="Genomic_DNA"/>
</dbReference>
<feature type="region of interest" description="Disordered" evidence="2">
    <location>
        <begin position="118"/>
        <end position="149"/>
    </location>
</feature>
<organism evidence="3 4">
    <name type="scientific">[Myrmecia] bisecta</name>
    <dbReference type="NCBI Taxonomy" id="41462"/>
    <lineage>
        <taxon>Eukaryota</taxon>
        <taxon>Viridiplantae</taxon>
        <taxon>Chlorophyta</taxon>
        <taxon>core chlorophytes</taxon>
        <taxon>Trebouxiophyceae</taxon>
        <taxon>Trebouxiales</taxon>
        <taxon>Trebouxiaceae</taxon>
        <taxon>Myrmecia</taxon>
    </lineage>
</organism>
<gene>
    <name evidence="3" type="ORF">WJX72_009583</name>
</gene>
<evidence type="ECO:0000313" key="3">
    <source>
        <dbReference type="EMBL" id="KAK9815797.1"/>
    </source>
</evidence>
<keyword evidence="1" id="KW-0970">Cilium biogenesis/degradation</keyword>
<accession>A0AAW1Q4M5</accession>
<feature type="compositionally biased region" description="Polar residues" evidence="2">
    <location>
        <begin position="123"/>
        <end position="136"/>
    </location>
</feature>
<evidence type="ECO:0000256" key="2">
    <source>
        <dbReference type="SAM" id="MobiDB-lite"/>
    </source>
</evidence>
<proteinExistence type="predicted"/>
<dbReference type="Pfam" id="PF15305">
    <property type="entry name" value="IFT43"/>
    <property type="match status" value="1"/>
</dbReference>
<feature type="region of interest" description="Disordered" evidence="2">
    <location>
        <begin position="44"/>
        <end position="94"/>
    </location>
</feature>
<dbReference type="AlphaFoldDB" id="A0AAW1Q4M5"/>